<feature type="compositionally biased region" description="Pro residues" evidence="1">
    <location>
        <begin position="60"/>
        <end position="76"/>
    </location>
</feature>
<name>A0A250J2Z7_9BACT</name>
<dbReference type="GO" id="GO:0009166">
    <property type="term" value="P:nucleotide catabolic process"/>
    <property type="evidence" value="ECO:0007669"/>
    <property type="project" value="InterPro"/>
</dbReference>
<dbReference type="InterPro" id="IPR008334">
    <property type="entry name" value="5'-Nucleotdase_C"/>
</dbReference>
<protein>
    <submittedName>
        <fullName evidence="3">Bifunctional metallophosphatase/5'-nucleotidase</fullName>
    </submittedName>
</protein>
<gene>
    <name evidence="3" type="ORF">CYFUS_003773</name>
</gene>
<feature type="domain" description="5'-Nucleotidase C-terminal" evidence="2">
    <location>
        <begin position="396"/>
        <end position="511"/>
    </location>
</feature>
<reference evidence="3 4" key="1">
    <citation type="submission" date="2017-06" db="EMBL/GenBank/DDBJ databases">
        <title>Sequencing and comparative analysis of myxobacterial genomes.</title>
        <authorList>
            <person name="Rupp O."/>
            <person name="Goesmann A."/>
            <person name="Sogaard-Andersen L."/>
        </authorList>
    </citation>
    <scope>NUCLEOTIDE SEQUENCE [LARGE SCALE GENOMIC DNA]</scope>
    <source>
        <strain evidence="3 4">DSM 52655</strain>
    </source>
</reference>
<evidence type="ECO:0000313" key="3">
    <source>
        <dbReference type="EMBL" id="ATB38339.1"/>
    </source>
</evidence>
<dbReference type="AlphaFoldDB" id="A0A250J2Z7"/>
<dbReference type="InterPro" id="IPR006179">
    <property type="entry name" value="5_nucleotidase/apyrase"/>
</dbReference>
<accession>A0A250J2Z7</accession>
<dbReference type="PANTHER" id="PTHR11575">
    <property type="entry name" value="5'-NUCLEOTIDASE-RELATED"/>
    <property type="match status" value="1"/>
</dbReference>
<dbReference type="InterPro" id="IPR029052">
    <property type="entry name" value="Metallo-depent_PP-like"/>
</dbReference>
<dbReference type="Pfam" id="PF02872">
    <property type="entry name" value="5_nucleotid_C"/>
    <property type="match status" value="1"/>
</dbReference>
<dbReference type="SUPFAM" id="SSF56300">
    <property type="entry name" value="Metallo-dependent phosphatases"/>
    <property type="match status" value="1"/>
</dbReference>
<dbReference type="PANTHER" id="PTHR11575:SF24">
    <property type="entry name" value="5'-NUCLEOTIDASE"/>
    <property type="match status" value="1"/>
</dbReference>
<dbReference type="GO" id="GO:0016787">
    <property type="term" value="F:hydrolase activity"/>
    <property type="evidence" value="ECO:0007669"/>
    <property type="project" value="InterPro"/>
</dbReference>
<proteinExistence type="predicted"/>
<sequence>MREVCYSRDRSVNPFGDRMPPEFDSKPVFRAMKPWRRASGVLALSLVGALTGCDDKKPNPEPAPAPSAPAPAPAPQPTTVTVLVTGSVNGQLAPAPTEEGTTPPGAAQLLGWWEAKEKHCPGPLKDGQAPCENASTLALTIGDAWNGPALSSFLYGESTATVMGRMGYAASALGNHELDFGREQFQKNQQLGGFPFLAANLKVKDAALAKGWELPGFKVFERQGLKVGVVGLTSPKTVSTAMAGRAEGLEIIPDEQALTQAVAEAQKAGADTVVVLADECPSDLKTVVGAHKEWKVSLVAGGRCPQPTETSKDGDTTYVSLGKGFGKYLRASYTFDPSKPEGEQVTAVEATLVDVTGGEGAPAANADITQQLADFQQRLDKVLGEEIGFVKKALPADSKQLGAWVAGAIQKQLDTDGVVLNRKGFRAGLPAGKVTKGSVYSVLPFENSLLVVELKGEDLARQLANPEAVFSGFTPAGKGKFKDAKGKPVDPKKEYKIATVEYLYFGGDGFEFEKLDPEPGETGMSWQTPVIDWTKAQASTEAKPLDKVIK</sequence>
<evidence type="ECO:0000313" key="4">
    <source>
        <dbReference type="Proteomes" id="UP000217257"/>
    </source>
</evidence>
<dbReference type="Gene3D" id="3.90.780.10">
    <property type="entry name" value="5'-Nucleotidase, C-terminal domain"/>
    <property type="match status" value="2"/>
</dbReference>
<dbReference type="GO" id="GO:0030288">
    <property type="term" value="C:outer membrane-bounded periplasmic space"/>
    <property type="evidence" value="ECO:0007669"/>
    <property type="project" value="TreeGrafter"/>
</dbReference>
<dbReference type="SUPFAM" id="SSF55816">
    <property type="entry name" value="5'-nucleotidase (syn. UDP-sugar hydrolase), C-terminal domain"/>
    <property type="match status" value="1"/>
</dbReference>
<feature type="region of interest" description="Disordered" evidence="1">
    <location>
        <begin position="53"/>
        <end position="77"/>
    </location>
</feature>
<dbReference type="InterPro" id="IPR036907">
    <property type="entry name" value="5'-Nucleotdase_C_sf"/>
</dbReference>
<dbReference type="KEGG" id="cfus:CYFUS_003773"/>
<dbReference type="Proteomes" id="UP000217257">
    <property type="component" value="Chromosome"/>
</dbReference>
<dbReference type="Gene3D" id="3.60.21.10">
    <property type="match status" value="1"/>
</dbReference>
<organism evidence="3 4">
    <name type="scientific">Cystobacter fuscus</name>
    <dbReference type="NCBI Taxonomy" id="43"/>
    <lineage>
        <taxon>Bacteria</taxon>
        <taxon>Pseudomonadati</taxon>
        <taxon>Myxococcota</taxon>
        <taxon>Myxococcia</taxon>
        <taxon>Myxococcales</taxon>
        <taxon>Cystobacterineae</taxon>
        <taxon>Archangiaceae</taxon>
        <taxon>Cystobacter</taxon>
    </lineage>
</organism>
<dbReference type="EMBL" id="CP022098">
    <property type="protein sequence ID" value="ATB38339.1"/>
    <property type="molecule type" value="Genomic_DNA"/>
</dbReference>
<evidence type="ECO:0000259" key="2">
    <source>
        <dbReference type="Pfam" id="PF02872"/>
    </source>
</evidence>
<evidence type="ECO:0000256" key="1">
    <source>
        <dbReference type="SAM" id="MobiDB-lite"/>
    </source>
</evidence>